<accession>A0A2T9XZL8</accession>
<sequence length="478" mass="54399">MGSLYNEDDPEYKQTRLLFDIPPPSFETVPPILKDNHTNYFAPRDNRKKFKSSHSNTLPYHRPKDPPSSPPAPQSHLQKHGDSRSSYKSLLKSICFSFSIDQESAQSLLTQYITIMNIISINSKTIEINDSLFPIPLHERIQRLKARMDTAPRGEYMLARAKSNPLALVNFSGSYSQSFILFASLDSEFSISNRLISLNHPLIIAELCTQKPTGLSTYLKSTLIKSGVTFDLIFEDLNKHEAPKNSHNPCSLVNILDDNKDFITAYDFWDHETSKCDLESKSLTANLSVDFVVADLSYTTSCNPIEDEISIYKNLIKTLTFCLTTLKPSGSILLLVEGTNTNLSAQILYIFSLIFSEISVIKPLASDSITYQRFLYCKDLIISKESRIDILNLLLSKISKDFFEKDGPIYTILNPETFLSSPNFVKFVYSSNLQIGLLNQQYLEDILKFLDQKNKPPKFNQKEIAEYCKTLWDLHQDS</sequence>
<reference evidence="4 5" key="1">
    <citation type="journal article" date="2018" name="MBio">
        <title>Comparative Genomics Reveals the Core Gene Toolbox for the Fungus-Insect Symbiosis.</title>
        <authorList>
            <person name="Wang Y."/>
            <person name="Stata M."/>
            <person name="Wang W."/>
            <person name="Stajich J.E."/>
            <person name="White M.M."/>
            <person name="Moncalvo J.M."/>
        </authorList>
    </citation>
    <scope>NUCLEOTIDE SEQUENCE [LARGE SCALE GENOMIC DNA]</scope>
    <source>
        <strain evidence="4 5">SC-DP-2</strain>
    </source>
</reference>
<evidence type="ECO:0000259" key="3">
    <source>
        <dbReference type="Pfam" id="PF01728"/>
    </source>
</evidence>
<dbReference type="GO" id="GO:0032259">
    <property type="term" value="P:methylation"/>
    <property type="evidence" value="ECO:0007669"/>
    <property type="project" value="UniProtKB-KW"/>
</dbReference>
<name>A0A2T9XZL8_9FUNG</name>
<protein>
    <recommendedName>
        <fullName evidence="1">Cap-specific mRNA (nucleoside-2'-O-)-methyltransferase 1</fullName>
        <ecNumber evidence="1">2.1.1.57</ecNumber>
    </recommendedName>
    <alternativeName>
        <fullName evidence="1">Cap1 2'O-ribose methyltransferase 1</fullName>
    </alternativeName>
</protein>
<keyword evidence="1" id="KW-0507">mRNA processing</keyword>
<dbReference type="SUPFAM" id="SSF53335">
    <property type="entry name" value="S-adenosyl-L-methionine-dependent methyltransferases"/>
    <property type="match status" value="1"/>
</dbReference>
<comment type="function">
    <text evidence="1">S-adenosyl-L-methionine-dependent methyltransferase that mediates RNA cap1 2'-O-ribose methylation to the 5'-cap structure of RNAs. Methylates the ribose of the first nucleotide of a m(7)GpppG-capped mRNA to produce m(7)GpppNmp (cap1).</text>
</comment>
<evidence type="ECO:0000313" key="5">
    <source>
        <dbReference type="Proteomes" id="UP000245609"/>
    </source>
</evidence>
<dbReference type="EC" id="2.1.1.57" evidence="1"/>
<dbReference type="AlphaFoldDB" id="A0A2T9XZL8"/>
<dbReference type="GO" id="GO:0005634">
    <property type="term" value="C:nucleus"/>
    <property type="evidence" value="ECO:0007669"/>
    <property type="project" value="UniProtKB-SubCell"/>
</dbReference>
<feature type="compositionally biased region" description="Acidic residues" evidence="2">
    <location>
        <begin position="1"/>
        <end position="10"/>
    </location>
</feature>
<keyword evidence="1" id="KW-0808">Transferase</keyword>
<dbReference type="OrthoDB" id="10251234at2759"/>
<feature type="region of interest" description="Disordered" evidence="2">
    <location>
        <begin position="1"/>
        <end position="82"/>
    </location>
</feature>
<dbReference type="GO" id="GO:0004483">
    <property type="term" value="F:methyltransferase cap1 activity"/>
    <property type="evidence" value="ECO:0007669"/>
    <property type="project" value="UniProtKB-UniRule"/>
</dbReference>
<keyword evidence="5" id="KW-1185">Reference proteome</keyword>
<dbReference type="STRING" id="133381.A0A2T9XZL8"/>
<dbReference type="GO" id="GO:0003676">
    <property type="term" value="F:nucleic acid binding"/>
    <property type="evidence" value="ECO:0007669"/>
    <property type="project" value="UniProtKB-UniRule"/>
</dbReference>
<feature type="domain" description="Ribosomal RNA methyltransferase FtsJ" evidence="3">
    <location>
        <begin position="274"/>
        <end position="379"/>
    </location>
</feature>
<dbReference type="InterPro" id="IPR029063">
    <property type="entry name" value="SAM-dependent_MTases_sf"/>
</dbReference>
<dbReference type="InterPro" id="IPR050851">
    <property type="entry name" value="mRNA_Cap_2O-Ribose_MeTrfase"/>
</dbReference>
<dbReference type="Gene3D" id="3.40.50.12760">
    <property type="match status" value="1"/>
</dbReference>
<gene>
    <name evidence="4" type="ORF">BB560_006987</name>
</gene>
<keyword evidence="1" id="KW-0539">Nucleus</keyword>
<dbReference type="PANTHER" id="PTHR16121:SF0">
    <property type="entry name" value="CAP-SPECIFIC MRNA (NUCLEOSIDE-2'-O-)-METHYLTRANSFERASE 1"/>
    <property type="match status" value="1"/>
</dbReference>
<organism evidence="4 5">
    <name type="scientific">Smittium megazygosporum</name>
    <dbReference type="NCBI Taxonomy" id="133381"/>
    <lineage>
        <taxon>Eukaryota</taxon>
        <taxon>Fungi</taxon>
        <taxon>Fungi incertae sedis</taxon>
        <taxon>Zoopagomycota</taxon>
        <taxon>Kickxellomycotina</taxon>
        <taxon>Harpellomycetes</taxon>
        <taxon>Harpellales</taxon>
        <taxon>Legeriomycetaceae</taxon>
        <taxon>Smittium</taxon>
    </lineage>
</organism>
<dbReference type="EMBL" id="MBFS01003650">
    <property type="protein sequence ID" value="PVU85528.1"/>
    <property type="molecule type" value="Genomic_DNA"/>
</dbReference>
<evidence type="ECO:0000256" key="1">
    <source>
        <dbReference type="RuleBase" id="RU368012"/>
    </source>
</evidence>
<keyword evidence="1" id="KW-0489">Methyltransferase</keyword>
<comment type="caution">
    <text evidence="4">The sequence shown here is derived from an EMBL/GenBank/DDBJ whole genome shotgun (WGS) entry which is preliminary data.</text>
</comment>
<evidence type="ECO:0000256" key="2">
    <source>
        <dbReference type="SAM" id="MobiDB-lite"/>
    </source>
</evidence>
<comment type="subcellular location">
    <subcellularLocation>
        <location evidence="1">Nucleus</location>
    </subcellularLocation>
</comment>
<dbReference type="GO" id="GO:0005737">
    <property type="term" value="C:cytoplasm"/>
    <property type="evidence" value="ECO:0007669"/>
    <property type="project" value="TreeGrafter"/>
</dbReference>
<dbReference type="Pfam" id="PF01728">
    <property type="entry name" value="FtsJ"/>
    <property type="match status" value="1"/>
</dbReference>
<dbReference type="GO" id="GO:0016556">
    <property type="term" value="P:mRNA modification"/>
    <property type="evidence" value="ECO:0007669"/>
    <property type="project" value="UniProtKB-UniRule"/>
</dbReference>
<proteinExistence type="predicted"/>
<keyword evidence="1" id="KW-0506">mRNA capping</keyword>
<evidence type="ECO:0000313" key="4">
    <source>
        <dbReference type="EMBL" id="PVU85528.1"/>
    </source>
</evidence>
<dbReference type="Proteomes" id="UP000245609">
    <property type="component" value="Unassembled WGS sequence"/>
</dbReference>
<keyword evidence="1" id="KW-0949">S-adenosyl-L-methionine</keyword>
<dbReference type="PANTHER" id="PTHR16121">
    <property type="entry name" value="CAP-SPECIFIC MRNA (NUCLEOSIDE-2'-O-)-METHYLTRANSFERASE 1-RELATED"/>
    <property type="match status" value="1"/>
</dbReference>
<dbReference type="InterPro" id="IPR002877">
    <property type="entry name" value="RNA_MeTrfase_FtsJ_dom"/>
</dbReference>
<dbReference type="GO" id="GO:0006370">
    <property type="term" value="P:7-methylguanosine mRNA capping"/>
    <property type="evidence" value="ECO:0007669"/>
    <property type="project" value="UniProtKB-UniRule"/>
</dbReference>
<comment type="catalytic activity">
    <reaction evidence="1">
        <text>a 5'-end (N(7)-methyl 5'-triphosphoguanosine)-ribonucleoside in mRNA + S-adenosyl-L-methionine = a 5'-end (N(7)-methyl 5'-triphosphoguanosine)-(2'-O-methyl-ribonucleoside) in mRNA + S-adenosyl-L-homocysteine + H(+)</text>
        <dbReference type="Rhea" id="RHEA:67020"/>
        <dbReference type="Rhea" id="RHEA-COMP:17167"/>
        <dbReference type="Rhea" id="RHEA-COMP:17168"/>
        <dbReference type="ChEBI" id="CHEBI:15378"/>
        <dbReference type="ChEBI" id="CHEBI:57856"/>
        <dbReference type="ChEBI" id="CHEBI:59789"/>
        <dbReference type="ChEBI" id="CHEBI:156461"/>
        <dbReference type="ChEBI" id="CHEBI:167609"/>
        <dbReference type="EC" id="2.1.1.57"/>
    </reaction>
</comment>